<sequence>MKRSKRIQMYKILSYFLLIIISIIIAFPFYWLIVTSFKTYPEIYSYPLTYYPHDVTFEHFKEIMRLDIGKYFINSLIVSITTSILSLIIAVLPAYAFSRFSFRGKNSLLTSVLLFQMFPMVIFLMPIFNLLKNIGLLDTYLGLILSYIAFTTPITIIFLRGFFIDIPESLEEAAMIDGCSIFQAFYKIILPLTLPGIASVGTYTFLFTWSELLYSMSFLLSKSKQTIPTFLSLFVGQYQTRWGPLFAGSLLATIPPLIIFIILQRYFIKGLTSGAVKE</sequence>
<dbReference type="Pfam" id="PF00528">
    <property type="entry name" value="BPD_transp_1"/>
    <property type="match status" value="1"/>
</dbReference>
<dbReference type="PROSITE" id="PS50928">
    <property type="entry name" value="ABC_TM1"/>
    <property type="match status" value="1"/>
</dbReference>
<evidence type="ECO:0000256" key="3">
    <source>
        <dbReference type="ARBA" id="ARBA00022448"/>
    </source>
</evidence>
<feature type="domain" description="ABC transmembrane type-1" evidence="10">
    <location>
        <begin position="72"/>
        <end position="263"/>
    </location>
</feature>
<comment type="caution">
    <text evidence="11">The sequence shown here is derived from an EMBL/GenBank/DDBJ whole genome shotgun (WGS) entry which is preliminary data.</text>
</comment>
<accession>A0A2K1P6C3</accession>
<evidence type="ECO:0000256" key="2">
    <source>
        <dbReference type="ARBA" id="ARBA00009047"/>
    </source>
</evidence>
<dbReference type="GO" id="GO:0055085">
    <property type="term" value="P:transmembrane transport"/>
    <property type="evidence" value="ECO:0007669"/>
    <property type="project" value="InterPro"/>
</dbReference>
<dbReference type="PANTHER" id="PTHR32243">
    <property type="entry name" value="MALTOSE TRANSPORT SYSTEM PERMEASE-RELATED"/>
    <property type="match status" value="1"/>
</dbReference>
<evidence type="ECO:0000256" key="9">
    <source>
        <dbReference type="RuleBase" id="RU363032"/>
    </source>
</evidence>
<dbReference type="EMBL" id="AZRN01000034">
    <property type="protein sequence ID" value="PNR98267.1"/>
    <property type="molecule type" value="Genomic_DNA"/>
</dbReference>
<keyword evidence="5" id="KW-0762">Sugar transport</keyword>
<evidence type="ECO:0000313" key="12">
    <source>
        <dbReference type="Proteomes" id="UP000236604"/>
    </source>
</evidence>
<keyword evidence="3 9" id="KW-0813">Transport</keyword>
<keyword evidence="6 9" id="KW-0812">Transmembrane</keyword>
<dbReference type="GO" id="GO:0005886">
    <property type="term" value="C:plasma membrane"/>
    <property type="evidence" value="ECO:0007669"/>
    <property type="project" value="UniProtKB-SubCell"/>
</dbReference>
<keyword evidence="4" id="KW-1003">Cell membrane</keyword>
<dbReference type="Gene3D" id="1.10.3720.10">
    <property type="entry name" value="MetI-like"/>
    <property type="match status" value="1"/>
</dbReference>
<protein>
    <submittedName>
        <fullName evidence="11">ABC transporter permease</fullName>
    </submittedName>
</protein>
<evidence type="ECO:0000256" key="6">
    <source>
        <dbReference type="ARBA" id="ARBA00022692"/>
    </source>
</evidence>
<evidence type="ECO:0000256" key="8">
    <source>
        <dbReference type="ARBA" id="ARBA00023136"/>
    </source>
</evidence>
<reference evidence="11 12" key="1">
    <citation type="submission" date="2013-12" db="EMBL/GenBank/DDBJ databases">
        <title>Comparative genomics of Petrotoga isolates.</title>
        <authorList>
            <person name="Nesbo C.L."/>
            <person name="Charchuk R."/>
            <person name="Chow K."/>
        </authorList>
    </citation>
    <scope>NUCLEOTIDE SEQUENCE [LARGE SCALE GENOMIC DNA]</scope>
    <source>
        <strain evidence="11 12">DSM 14811</strain>
    </source>
</reference>
<evidence type="ECO:0000256" key="5">
    <source>
        <dbReference type="ARBA" id="ARBA00022597"/>
    </source>
</evidence>
<evidence type="ECO:0000256" key="4">
    <source>
        <dbReference type="ARBA" id="ARBA00022475"/>
    </source>
</evidence>
<dbReference type="AlphaFoldDB" id="A0A2K1P6C3"/>
<keyword evidence="8 9" id="KW-0472">Membrane</keyword>
<dbReference type="Proteomes" id="UP000236604">
    <property type="component" value="Unassembled WGS sequence"/>
</dbReference>
<proteinExistence type="inferred from homology"/>
<dbReference type="RefSeq" id="WP_103077669.1">
    <property type="nucleotide sequence ID" value="NZ_AZRN01000034.1"/>
</dbReference>
<feature type="transmembrane region" description="Helical" evidence="9">
    <location>
        <begin position="108"/>
        <end position="128"/>
    </location>
</feature>
<keyword evidence="12" id="KW-1185">Reference proteome</keyword>
<keyword evidence="7 9" id="KW-1133">Transmembrane helix</keyword>
<feature type="transmembrane region" description="Helical" evidence="9">
    <location>
        <begin position="140"/>
        <end position="163"/>
    </location>
</feature>
<feature type="transmembrane region" description="Helical" evidence="9">
    <location>
        <begin position="12"/>
        <end position="33"/>
    </location>
</feature>
<dbReference type="SUPFAM" id="SSF161098">
    <property type="entry name" value="MetI-like"/>
    <property type="match status" value="1"/>
</dbReference>
<comment type="subcellular location">
    <subcellularLocation>
        <location evidence="1 9">Cell membrane</location>
        <topology evidence="1 9">Multi-pass membrane protein</topology>
    </subcellularLocation>
</comment>
<evidence type="ECO:0000313" key="11">
    <source>
        <dbReference type="EMBL" id="PNR98267.1"/>
    </source>
</evidence>
<name>A0A2K1P6C3_9BACT</name>
<dbReference type="InterPro" id="IPR000515">
    <property type="entry name" value="MetI-like"/>
</dbReference>
<dbReference type="CDD" id="cd06261">
    <property type="entry name" value="TM_PBP2"/>
    <property type="match status" value="1"/>
</dbReference>
<evidence type="ECO:0000259" key="10">
    <source>
        <dbReference type="PROSITE" id="PS50928"/>
    </source>
</evidence>
<dbReference type="PANTHER" id="PTHR32243:SF50">
    <property type="entry name" value="MALTOSE_MALTODEXTRIN TRANSPORT SYSTEM PERMEASE PROTEIN MALG"/>
    <property type="match status" value="1"/>
</dbReference>
<comment type="similarity">
    <text evidence="2">Belongs to the binding-protein-dependent transport system permease family. MalFG subfamily.</text>
</comment>
<evidence type="ECO:0000256" key="1">
    <source>
        <dbReference type="ARBA" id="ARBA00004651"/>
    </source>
</evidence>
<evidence type="ECO:0000256" key="7">
    <source>
        <dbReference type="ARBA" id="ARBA00022989"/>
    </source>
</evidence>
<gene>
    <name evidence="11" type="ORF">X927_08940</name>
</gene>
<dbReference type="InterPro" id="IPR035906">
    <property type="entry name" value="MetI-like_sf"/>
</dbReference>
<feature type="transmembrane region" description="Helical" evidence="9">
    <location>
        <begin position="184"/>
        <end position="209"/>
    </location>
</feature>
<feature type="transmembrane region" description="Helical" evidence="9">
    <location>
        <begin position="71"/>
        <end position="96"/>
    </location>
</feature>
<feature type="transmembrane region" description="Helical" evidence="9">
    <location>
        <begin position="242"/>
        <end position="263"/>
    </location>
</feature>
<organism evidence="11 12">
    <name type="scientific">Petrotoga mexicana DSM 14811</name>
    <dbReference type="NCBI Taxonomy" id="1122954"/>
    <lineage>
        <taxon>Bacteria</taxon>
        <taxon>Thermotogati</taxon>
        <taxon>Thermotogota</taxon>
        <taxon>Thermotogae</taxon>
        <taxon>Petrotogales</taxon>
        <taxon>Petrotogaceae</taxon>
        <taxon>Petrotoga</taxon>
    </lineage>
</organism>
<dbReference type="InterPro" id="IPR050901">
    <property type="entry name" value="BP-dep_ABC_trans_perm"/>
</dbReference>